<evidence type="ECO:0000256" key="3">
    <source>
        <dbReference type="ARBA" id="ARBA00023140"/>
    </source>
</evidence>
<evidence type="ECO:0000256" key="1">
    <source>
        <dbReference type="ARBA" id="ARBA00022593"/>
    </source>
</evidence>
<keyword evidence="6" id="KW-1185">Reference proteome</keyword>
<protein>
    <submittedName>
        <fullName evidence="5">Uncharacterized protein</fullName>
    </submittedName>
</protein>
<dbReference type="Proteomes" id="UP001186944">
    <property type="component" value="Unassembled WGS sequence"/>
</dbReference>
<name>A0AA88Y6I5_PINIB</name>
<feature type="non-terminal residue" evidence="5">
    <location>
        <position position="1"/>
    </location>
</feature>
<gene>
    <name evidence="5" type="ORF">FSP39_022599</name>
</gene>
<comment type="caution">
    <text evidence="5">The sequence shown here is derived from an EMBL/GenBank/DDBJ whole genome shotgun (WGS) entry which is preliminary data.</text>
</comment>
<dbReference type="GO" id="GO:0005778">
    <property type="term" value="C:peroxisomal membrane"/>
    <property type="evidence" value="ECO:0007669"/>
    <property type="project" value="UniProtKB-SubCell"/>
</dbReference>
<reference evidence="5" key="1">
    <citation type="submission" date="2019-08" db="EMBL/GenBank/DDBJ databases">
        <title>The improved chromosome-level genome for the pearl oyster Pinctada fucata martensii using PacBio sequencing and Hi-C.</title>
        <authorList>
            <person name="Zheng Z."/>
        </authorList>
    </citation>
    <scope>NUCLEOTIDE SEQUENCE</scope>
    <source>
        <strain evidence="5">ZZ-2019</strain>
        <tissue evidence="5">Adductor muscle</tissue>
    </source>
</reference>
<dbReference type="GO" id="GO:0016559">
    <property type="term" value="P:peroxisome fission"/>
    <property type="evidence" value="ECO:0007669"/>
    <property type="project" value="InterPro"/>
</dbReference>
<evidence type="ECO:0000313" key="5">
    <source>
        <dbReference type="EMBL" id="KAK3098741.1"/>
    </source>
</evidence>
<organism evidence="5 6">
    <name type="scientific">Pinctada imbricata</name>
    <name type="common">Atlantic pearl-oyster</name>
    <name type="synonym">Pinctada martensii</name>
    <dbReference type="NCBI Taxonomy" id="66713"/>
    <lineage>
        <taxon>Eukaryota</taxon>
        <taxon>Metazoa</taxon>
        <taxon>Spiralia</taxon>
        <taxon>Lophotrochozoa</taxon>
        <taxon>Mollusca</taxon>
        <taxon>Bivalvia</taxon>
        <taxon>Autobranchia</taxon>
        <taxon>Pteriomorphia</taxon>
        <taxon>Pterioida</taxon>
        <taxon>Pterioidea</taxon>
        <taxon>Pteriidae</taxon>
        <taxon>Pinctada</taxon>
    </lineage>
</organism>
<evidence type="ECO:0000256" key="4">
    <source>
        <dbReference type="ARBA" id="ARBA00046271"/>
    </source>
</evidence>
<sequence length="226" mass="25932">FFRFVQYGSKLVWWNFQSRKLLVDRLKKLESSMSMTRKLLRFGKSVDFIQAALKTMHIPDTLIRWTVTLSKLSQAIFLIFDHIIYFHNLGVINSDKKKWSNISAQFWLFSLLLNLIRNFYDIINIVQHEIKVRETMKKKSQYANGDSYHNEKTRAPPGNLALVMKGMAENKPVVLDLLKNLSDLVLPLNTLEKVNASPGMQGLLGLISSGIGIVTVWNPLLKLVPS</sequence>
<keyword evidence="3" id="KW-0576">Peroxisome</keyword>
<dbReference type="PANTHER" id="PTHR12652:SF50">
    <property type="entry name" value="PEROXIN 11"/>
    <property type="match status" value="1"/>
</dbReference>
<evidence type="ECO:0000256" key="2">
    <source>
        <dbReference type="ARBA" id="ARBA00023136"/>
    </source>
</evidence>
<evidence type="ECO:0000313" key="6">
    <source>
        <dbReference type="Proteomes" id="UP001186944"/>
    </source>
</evidence>
<dbReference type="InterPro" id="IPR008733">
    <property type="entry name" value="PEX11"/>
</dbReference>
<proteinExistence type="predicted"/>
<dbReference type="EMBL" id="VSWD01000007">
    <property type="protein sequence ID" value="KAK3098741.1"/>
    <property type="molecule type" value="Genomic_DNA"/>
</dbReference>
<dbReference type="PANTHER" id="PTHR12652">
    <property type="entry name" value="PEROXISOMAL BIOGENESIS FACTOR 11"/>
    <property type="match status" value="1"/>
</dbReference>
<comment type="subcellular location">
    <subcellularLocation>
        <location evidence="4">Peroxisome membrane</location>
    </subcellularLocation>
</comment>
<keyword evidence="2" id="KW-0472">Membrane</keyword>
<dbReference type="Pfam" id="PF05648">
    <property type="entry name" value="PEX11"/>
    <property type="match status" value="1"/>
</dbReference>
<dbReference type="AlphaFoldDB" id="A0AA88Y6I5"/>
<keyword evidence="1" id="KW-0962">Peroxisome biogenesis</keyword>
<accession>A0AA88Y6I5</accession>